<dbReference type="Proteomes" id="UP000018050">
    <property type="component" value="Unassembled WGS sequence"/>
</dbReference>
<accession>U6GG95</accession>
<organism evidence="1 2">
    <name type="scientific">Eimeria acervulina</name>
    <name type="common">Coccidian parasite</name>
    <dbReference type="NCBI Taxonomy" id="5801"/>
    <lineage>
        <taxon>Eukaryota</taxon>
        <taxon>Sar</taxon>
        <taxon>Alveolata</taxon>
        <taxon>Apicomplexa</taxon>
        <taxon>Conoidasida</taxon>
        <taxon>Coccidia</taxon>
        <taxon>Eucoccidiorida</taxon>
        <taxon>Eimeriorina</taxon>
        <taxon>Eimeriidae</taxon>
        <taxon>Eimeria</taxon>
    </lineage>
</organism>
<dbReference type="AlphaFoldDB" id="U6GG95"/>
<reference evidence="1" key="1">
    <citation type="submission" date="2013-10" db="EMBL/GenBank/DDBJ databases">
        <title>Genomic analysis of the causative agents of coccidiosis in chickens.</title>
        <authorList>
            <person name="Reid A.J."/>
            <person name="Blake D."/>
            <person name="Billington K."/>
            <person name="Browne H."/>
            <person name="Dunn M."/>
            <person name="Hung S."/>
            <person name="Kawahara F."/>
            <person name="Miranda-Saavedra D."/>
            <person name="Mourier T."/>
            <person name="Nagra H."/>
            <person name="Otto T.D."/>
            <person name="Rawlings N."/>
            <person name="Sanchez A."/>
            <person name="Sanders M."/>
            <person name="Subramaniam C."/>
            <person name="Tay Y."/>
            <person name="Dear P."/>
            <person name="Doerig C."/>
            <person name="Gruber A."/>
            <person name="Parkinson J."/>
            <person name="Shirley M."/>
            <person name="Wan K.L."/>
            <person name="Berriman M."/>
            <person name="Tomley F."/>
            <person name="Pain A."/>
        </authorList>
    </citation>
    <scope>NUCLEOTIDE SEQUENCE</scope>
    <source>
        <strain evidence="1">Houghton</strain>
    </source>
</reference>
<sequence length="143" mass="16601">MRPVHLSNGFPHRLEERRRPVTYPHVLVEASLGRKRTTVEAPQEFEVPERVVYGEKVQQHVDEVDAEETVQALRRTPVKAPEEFETECPERVVWEGKGQQHVDEEIAWATEVHERDEEVNHKPVGLKKVCVEEGHEWELARAA</sequence>
<name>U6GG95_EIMAC</name>
<dbReference type="GeneID" id="25272236"/>
<keyword evidence="2" id="KW-1185">Reference proteome</keyword>
<protein>
    <submittedName>
        <fullName evidence="1">Uncharacterized protein</fullName>
    </submittedName>
</protein>
<evidence type="ECO:0000313" key="1">
    <source>
        <dbReference type="EMBL" id="CDI79276.1"/>
    </source>
</evidence>
<gene>
    <name evidence="1" type="ORF">EAH_00041660</name>
</gene>
<reference evidence="1" key="2">
    <citation type="submission" date="2013-10" db="EMBL/GenBank/DDBJ databases">
        <authorList>
            <person name="Aslett M."/>
        </authorList>
    </citation>
    <scope>NUCLEOTIDE SEQUENCE</scope>
    <source>
        <strain evidence="1">Houghton</strain>
    </source>
</reference>
<dbReference type="VEuPathDB" id="ToxoDB:EAH_00041660"/>
<evidence type="ECO:0000313" key="2">
    <source>
        <dbReference type="Proteomes" id="UP000018050"/>
    </source>
</evidence>
<proteinExistence type="predicted"/>
<dbReference type="EMBL" id="HG670996">
    <property type="protein sequence ID" value="CDI79276.1"/>
    <property type="molecule type" value="Genomic_DNA"/>
</dbReference>
<dbReference type="RefSeq" id="XP_013250588.1">
    <property type="nucleotide sequence ID" value="XM_013395134.1"/>
</dbReference>